<dbReference type="InterPro" id="IPR042253">
    <property type="entry name" value="Pglycerate_mutase_ApgM_sf"/>
</dbReference>
<dbReference type="PANTHER" id="PTHR31209">
    <property type="entry name" value="COFACTOR-INDEPENDENT PHOSPHOGLYCERATE MUTASE"/>
    <property type="match status" value="1"/>
</dbReference>
<dbReference type="InterPro" id="IPR023665">
    <property type="entry name" value="ApgAM_prokaryotes"/>
</dbReference>
<dbReference type="Gene3D" id="3.40.720.10">
    <property type="entry name" value="Alkaline Phosphatase, subunit A"/>
    <property type="match status" value="2"/>
</dbReference>
<evidence type="ECO:0000256" key="5">
    <source>
        <dbReference type="ARBA" id="ARBA00023152"/>
    </source>
</evidence>
<reference evidence="8 9" key="1">
    <citation type="journal article" date="2016" name="Nat. Commun.">
        <title>Thousands of microbial genomes shed light on interconnected biogeochemical processes in an aquifer system.</title>
        <authorList>
            <person name="Anantharaman K."/>
            <person name="Brown C.T."/>
            <person name="Hug L.A."/>
            <person name="Sharon I."/>
            <person name="Castelle C.J."/>
            <person name="Probst A.J."/>
            <person name="Thomas B.C."/>
            <person name="Singh A."/>
            <person name="Wilkins M.J."/>
            <person name="Karaoz U."/>
            <person name="Brodie E.L."/>
            <person name="Williams K.H."/>
            <person name="Hubbard S.S."/>
            <person name="Banfield J.F."/>
        </authorList>
    </citation>
    <scope>NUCLEOTIDE SEQUENCE [LARGE SCALE GENOMIC DNA]</scope>
</reference>
<dbReference type="NCBIfam" id="NF003242">
    <property type="entry name" value="PRK04200.1"/>
    <property type="match status" value="1"/>
</dbReference>
<dbReference type="NCBIfam" id="TIGR02535">
    <property type="entry name" value="hyp_Hser_kinase"/>
    <property type="match status" value="1"/>
</dbReference>
<dbReference type="GO" id="GO:0046872">
    <property type="term" value="F:metal ion binding"/>
    <property type="evidence" value="ECO:0007669"/>
    <property type="project" value="InterPro"/>
</dbReference>
<dbReference type="NCBIfam" id="TIGR00306">
    <property type="entry name" value="apgM"/>
    <property type="match status" value="1"/>
</dbReference>
<evidence type="ECO:0000256" key="2">
    <source>
        <dbReference type="ARBA" id="ARBA00002315"/>
    </source>
</evidence>
<feature type="domain" description="Metalloenzyme" evidence="7">
    <location>
        <begin position="1"/>
        <end position="376"/>
    </location>
</feature>
<proteinExistence type="inferred from homology"/>
<evidence type="ECO:0000256" key="3">
    <source>
        <dbReference type="ARBA" id="ARBA00004921"/>
    </source>
</evidence>
<sequence>MKYIVLVPDGAADLPVERYGGLTPLQAAATPNMDFLAKNGICGTAVTIPPGMPAGSDVANCSILGYDPRLFYSGRGPLEAASMGIGLGPEDVAFRCNLVTEESGVLVDFSAGHISSQEAAELIAFLNERLGDATGSFYAGISYRHLLVLSGNRFLKTRCIPPHDVVGSRVKEISPQGEGAEQLVSLMEKSRPLLTDHPVNKTRLDRSEKPANMIWPWGQGKTPALPTIPEKYGIEGSIITAVDLLKGLGLLAGLERIHVPGATGYYDTDYEAKGLYAVEALSCKDLVYVHVEAPDEAGHEGDWEAKVKAIECFDRLTVATLLNEISRISEDFRFLLLPDHATPVEARTHTADAVPFALYGLDIIPDAGSSFDEEGVLGGSLLNYPGWQLLDLAIGSQS</sequence>
<accession>A0A1F2WF48</accession>
<dbReference type="EMBL" id="MELK01000053">
    <property type="protein sequence ID" value="OFW55470.1"/>
    <property type="molecule type" value="Genomic_DNA"/>
</dbReference>
<comment type="caution">
    <text evidence="8">The sequence shown here is derived from an EMBL/GenBank/DDBJ whole genome shotgun (WGS) entry which is preliminary data.</text>
</comment>
<dbReference type="GO" id="GO:0004619">
    <property type="term" value="F:phosphoglycerate mutase activity"/>
    <property type="evidence" value="ECO:0007669"/>
    <property type="project" value="UniProtKB-EC"/>
</dbReference>
<evidence type="ECO:0000256" key="1">
    <source>
        <dbReference type="ARBA" id="ARBA00000370"/>
    </source>
</evidence>
<dbReference type="Proteomes" id="UP000177876">
    <property type="component" value="Unassembled WGS sequence"/>
</dbReference>
<dbReference type="Pfam" id="PF01676">
    <property type="entry name" value="Metalloenzyme"/>
    <property type="match status" value="1"/>
</dbReference>
<dbReference type="AlphaFoldDB" id="A0A1F2WF48"/>
<organism evidence="8 9">
    <name type="scientific">Candidatus Solincola sediminis</name>
    <dbReference type="NCBI Taxonomy" id="1797199"/>
    <lineage>
        <taxon>Bacteria</taxon>
        <taxon>Bacillati</taxon>
        <taxon>Actinomycetota</taxon>
        <taxon>Candidatus Geothermincolia</taxon>
        <taxon>Candidatus Geothermincolales</taxon>
        <taxon>Candidatus Geothermincolaceae</taxon>
        <taxon>Candidatus Solincola</taxon>
    </lineage>
</organism>
<evidence type="ECO:0000256" key="4">
    <source>
        <dbReference type="ARBA" id="ARBA00005524"/>
    </source>
</evidence>
<evidence type="ECO:0000256" key="6">
    <source>
        <dbReference type="ARBA" id="ARBA00023235"/>
    </source>
</evidence>
<evidence type="ECO:0000313" key="9">
    <source>
        <dbReference type="Proteomes" id="UP000177876"/>
    </source>
</evidence>
<gene>
    <name evidence="8" type="ORF">A2Y75_09065</name>
</gene>
<dbReference type="STRING" id="1797197.A2Y75_09065"/>
<dbReference type="Pfam" id="PF10143">
    <property type="entry name" value="PhosphMutase"/>
    <property type="match status" value="1"/>
</dbReference>
<keyword evidence="6" id="KW-0413">Isomerase</keyword>
<dbReference type="InterPro" id="IPR006124">
    <property type="entry name" value="Metalloenzyme"/>
</dbReference>
<comment type="similarity">
    <text evidence="4">Belongs to the BPG-independent phosphoglycerate mutase family. A-PGAM subfamily.</text>
</comment>
<dbReference type="PANTHER" id="PTHR31209:SF4">
    <property type="entry name" value="2,3-BISPHOSPHOGLYCERATE-INDEPENDENT PHOSPHOGLYCERATE MUTASE"/>
    <property type="match status" value="1"/>
</dbReference>
<evidence type="ECO:0000313" key="8">
    <source>
        <dbReference type="EMBL" id="OFW55470.1"/>
    </source>
</evidence>
<dbReference type="SUPFAM" id="SSF53649">
    <property type="entry name" value="Alkaline phosphatase-like"/>
    <property type="match status" value="1"/>
</dbReference>
<dbReference type="InterPro" id="IPR004456">
    <property type="entry name" value="Pglycerate_mutase_ApgM"/>
</dbReference>
<comment type="function">
    <text evidence="2">Catalyzes the interconversion of 2-phosphoglycerate and 3-phosphoglycerate.</text>
</comment>
<comment type="catalytic activity">
    <reaction evidence="1">
        <text>(2R)-2-phosphoglycerate = (2R)-3-phosphoglycerate</text>
        <dbReference type="Rhea" id="RHEA:15901"/>
        <dbReference type="ChEBI" id="CHEBI:58272"/>
        <dbReference type="ChEBI" id="CHEBI:58289"/>
        <dbReference type="EC" id="5.4.2.12"/>
    </reaction>
</comment>
<dbReference type="GO" id="GO:0006096">
    <property type="term" value="P:glycolytic process"/>
    <property type="evidence" value="ECO:0007669"/>
    <property type="project" value="UniProtKB-KW"/>
</dbReference>
<dbReference type="PIRSF" id="PIRSF006392">
    <property type="entry name" value="IPGAM_arch"/>
    <property type="match status" value="1"/>
</dbReference>
<evidence type="ECO:0000259" key="7">
    <source>
        <dbReference type="Pfam" id="PF01676"/>
    </source>
</evidence>
<comment type="pathway">
    <text evidence="3">Carbohydrate degradation.</text>
</comment>
<protein>
    <submittedName>
        <fullName evidence="8">Cofactor-independent phosphoglycerate mutase</fullName>
    </submittedName>
</protein>
<dbReference type="CDD" id="cd16011">
    <property type="entry name" value="iPGM_like"/>
    <property type="match status" value="1"/>
</dbReference>
<keyword evidence="5" id="KW-0324">Glycolysis</keyword>
<dbReference type="InterPro" id="IPR017850">
    <property type="entry name" value="Alkaline_phosphatase_core_sf"/>
</dbReference>
<dbReference type="Gene3D" id="3.30.70.2130">
    <property type="entry name" value="Metalloenzyme domain"/>
    <property type="match status" value="1"/>
</dbReference>
<name>A0A1F2WF48_9ACTN</name>